<protein>
    <recommendedName>
        <fullName evidence="9">Aconitate hydratase A</fullName>
        <ecNumber evidence="8">4.2.1.3</ecNumber>
        <ecNumber evidence="7">4.2.1.33</ecNumber>
    </recommendedName>
    <alternativeName>
        <fullName evidence="16">Iron-responsive protein-like</fullName>
    </alternativeName>
    <alternativeName>
        <fullName evidence="15">RNA-binding protein</fullName>
    </alternativeName>
</protein>
<dbReference type="PRINTS" id="PR00415">
    <property type="entry name" value="ACONITASE"/>
</dbReference>
<dbReference type="PANTHER" id="PTHR43822:SF2">
    <property type="entry name" value="HOMOACONITASE, MITOCHONDRIAL"/>
    <property type="match status" value="1"/>
</dbReference>
<comment type="cofactor">
    <cofactor evidence="2">
        <name>[4Fe-4S] cluster</name>
        <dbReference type="ChEBI" id="CHEBI:49883"/>
    </cofactor>
</comment>
<dbReference type="SUPFAM" id="SSF52016">
    <property type="entry name" value="LeuD/IlvD-like"/>
    <property type="match status" value="1"/>
</dbReference>
<feature type="domain" description="Aconitase/3-isopropylmalate dehydratase large subunit alpha/beta/alpha" evidence="18">
    <location>
        <begin position="336"/>
        <end position="458"/>
    </location>
</feature>
<accession>Q08N42</accession>
<dbReference type="UniPathway" id="UPA00223">
    <property type="reaction ID" value="UER00718"/>
</dbReference>
<dbReference type="PATRIC" id="fig|378806.16.peg.639"/>
<keyword evidence="10" id="KW-0479">Metal-binding</keyword>
<dbReference type="GO" id="GO:0003994">
    <property type="term" value="F:aconitate hydratase activity"/>
    <property type="evidence" value="ECO:0007669"/>
    <property type="project" value="UniProtKB-EC"/>
</dbReference>
<feature type="domain" description="Aconitase A/isopropylmalate dehydratase small subunit swivel" evidence="19">
    <location>
        <begin position="565"/>
        <end position="617"/>
    </location>
</feature>
<dbReference type="GO" id="GO:0170034">
    <property type="term" value="P:L-amino acid biosynthetic process"/>
    <property type="evidence" value="ECO:0007669"/>
    <property type="project" value="UniProtKB-ARBA"/>
</dbReference>
<dbReference type="InterPro" id="IPR000573">
    <property type="entry name" value="AconitaseA/IPMdHydase_ssu_swvl"/>
</dbReference>
<evidence type="ECO:0000256" key="9">
    <source>
        <dbReference type="ARBA" id="ARBA00019378"/>
    </source>
</evidence>
<evidence type="ECO:0000256" key="3">
    <source>
        <dbReference type="ARBA" id="ARBA00002695"/>
    </source>
</evidence>
<dbReference type="InterPro" id="IPR033940">
    <property type="entry name" value="IPMI_Swivel"/>
</dbReference>
<dbReference type="EC" id="4.2.1.33" evidence="7"/>
<evidence type="ECO:0000256" key="4">
    <source>
        <dbReference type="ARBA" id="ARBA00004717"/>
    </source>
</evidence>
<comment type="pathway">
    <text evidence="4">Carbohydrate metabolism; tricarboxylic acid cycle; isocitrate from oxaloacetate: step 2/2.</text>
</comment>
<evidence type="ECO:0000256" key="13">
    <source>
        <dbReference type="ARBA" id="ARBA00023239"/>
    </source>
</evidence>
<evidence type="ECO:0000256" key="16">
    <source>
        <dbReference type="ARBA" id="ARBA00031977"/>
    </source>
</evidence>
<dbReference type="GO" id="GO:0003861">
    <property type="term" value="F:3-isopropylmalate dehydratase activity"/>
    <property type="evidence" value="ECO:0007669"/>
    <property type="project" value="UniProtKB-EC"/>
</dbReference>
<dbReference type="Proteomes" id="UP000032702">
    <property type="component" value="Unassembled WGS sequence"/>
</dbReference>
<evidence type="ECO:0000256" key="10">
    <source>
        <dbReference type="ARBA" id="ARBA00022723"/>
    </source>
</evidence>
<dbReference type="PROSITE" id="PS51257">
    <property type="entry name" value="PROKAR_LIPOPROTEIN"/>
    <property type="match status" value="1"/>
</dbReference>
<evidence type="ECO:0000256" key="15">
    <source>
        <dbReference type="ARBA" id="ARBA00031081"/>
    </source>
</evidence>
<evidence type="ECO:0000259" key="19">
    <source>
        <dbReference type="Pfam" id="PF00694"/>
    </source>
</evidence>
<dbReference type="InterPro" id="IPR050067">
    <property type="entry name" value="IPM_dehydratase_rel_enz"/>
</dbReference>
<dbReference type="InterPro" id="IPR015928">
    <property type="entry name" value="Aconitase/3IPM_dehydase_swvl"/>
</dbReference>
<evidence type="ECO:0000256" key="5">
    <source>
        <dbReference type="ARBA" id="ARBA00004729"/>
    </source>
</evidence>
<organism evidence="20 21">
    <name type="scientific">Stigmatella aurantiaca (strain DW4/3-1)</name>
    <dbReference type="NCBI Taxonomy" id="378806"/>
    <lineage>
        <taxon>Bacteria</taxon>
        <taxon>Pseudomonadati</taxon>
        <taxon>Myxococcota</taxon>
        <taxon>Myxococcia</taxon>
        <taxon>Myxococcales</taxon>
        <taxon>Cystobacterineae</taxon>
        <taxon>Archangiaceae</taxon>
        <taxon>Stigmatella</taxon>
    </lineage>
</organism>
<comment type="catalytic activity">
    <reaction evidence="14">
        <text>citrate = D-threo-isocitrate</text>
        <dbReference type="Rhea" id="RHEA:10336"/>
        <dbReference type="ChEBI" id="CHEBI:15562"/>
        <dbReference type="ChEBI" id="CHEBI:16947"/>
        <dbReference type="EC" id="4.2.1.3"/>
    </reaction>
</comment>
<dbReference type="SUPFAM" id="SSF53732">
    <property type="entry name" value="Aconitase iron-sulfur domain"/>
    <property type="match status" value="1"/>
</dbReference>
<reference evidence="20 21" key="1">
    <citation type="submission" date="2006-04" db="EMBL/GenBank/DDBJ databases">
        <authorList>
            <person name="Nierman W.C."/>
        </authorList>
    </citation>
    <scope>NUCLEOTIDE SEQUENCE [LARGE SCALE GENOMIC DNA]</scope>
    <source>
        <strain evidence="20 21">DW4/3-1</strain>
    </source>
</reference>
<dbReference type="NCBIfam" id="TIGR02087">
    <property type="entry name" value="LEUD_arch"/>
    <property type="match status" value="1"/>
</dbReference>
<dbReference type="Pfam" id="PF00330">
    <property type="entry name" value="Aconitase"/>
    <property type="match status" value="2"/>
</dbReference>
<evidence type="ECO:0000256" key="7">
    <source>
        <dbReference type="ARBA" id="ARBA00011998"/>
    </source>
</evidence>
<dbReference type="EC" id="4.2.1.3" evidence="8"/>
<dbReference type="Pfam" id="PF00694">
    <property type="entry name" value="Aconitase_C"/>
    <property type="match status" value="1"/>
</dbReference>
<evidence type="ECO:0000256" key="17">
    <source>
        <dbReference type="SAM" id="MobiDB-lite"/>
    </source>
</evidence>
<dbReference type="GO" id="GO:0170038">
    <property type="term" value="P:proteinogenic amino acid biosynthetic process"/>
    <property type="evidence" value="ECO:0007669"/>
    <property type="project" value="UniProtKB-ARBA"/>
</dbReference>
<comment type="function">
    <text evidence="3">Catalyzes the isomerization between 2-isopropylmalate and 3-isopropylmalate, via the formation of 2-isopropylmaleate.</text>
</comment>
<evidence type="ECO:0000256" key="11">
    <source>
        <dbReference type="ARBA" id="ARBA00023004"/>
    </source>
</evidence>
<feature type="compositionally biased region" description="Low complexity" evidence="17">
    <location>
        <begin position="1"/>
        <end position="21"/>
    </location>
</feature>
<name>Q08N42_STIAD</name>
<evidence type="ECO:0000256" key="8">
    <source>
        <dbReference type="ARBA" id="ARBA00012926"/>
    </source>
</evidence>
<comment type="caution">
    <text evidence="20">The sequence shown here is derived from an EMBL/GenBank/DDBJ whole genome shotgun (WGS) entry which is preliminary data.</text>
</comment>
<dbReference type="PROSITE" id="PS01244">
    <property type="entry name" value="ACONITASE_2"/>
    <property type="match status" value="1"/>
</dbReference>
<evidence type="ECO:0000256" key="14">
    <source>
        <dbReference type="ARBA" id="ARBA00023501"/>
    </source>
</evidence>
<evidence type="ECO:0000256" key="6">
    <source>
        <dbReference type="ARBA" id="ARBA00011271"/>
    </source>
</evidence>
<dbReference type="PANTHER" id="PTHR43822">
    <property type="entry name" value="HOMOACONITASE, MITOCHONDRIAL-RELATED"/>
    <property type="match status" value="1"/>
</dbReference>
<dbReference type="AlphaFoldDB" id="Q08N42"/>
<comment type="subunit">
    <text evidence="6">Heterodimer of LeuC and LeuD.</text>
</comment>
<evidence type="ECO:0000256" key="1">
    <source>
        <dbReference type="ARBA" id="ARBA00000491"/>
    </source>
</evidence>
<evidence type="ECO:0000313" key="21">
    <source>
        <dbReference type="Proteomes" id="UP000032702"/>
    </source>
</evidence>
<evidence type="ECO:0000256" key="2">
    <source>
        <dbReference type="ARBA" id="ARBA00001966"/>
    </source>
</evidence>
<dbReference type="InterPro" id="IPR001030">
    <property type="entry name" value="Acoase/IPM_deHydtase_lsu_aba"/>
</dbReference>
<dbReference type="InterPro" id="IPR018136">
    <property type="entry name" value="Aconitase_4Fe-4S_BS"/>
</dbReference>
<dbReference type="InterPro" id="IPR036008">
    <property type="entry name" value="Aconitase_4Fe-4S_dom"/>
</dbReference>
<dbReference type="EMBL" id="AAMD01000308">
    <property type="protein sequence ID" value="EAU61898.1"/>
    <property type="molecule type" value="Genomic_DNA"/>
</dbReference>
<comment type="pathway">
    <text evidence="5">Amino-acid biosynthesis; L-leucine biosynthesis; L-leucine from 3-methyl-2-oxobutanoate: step 2/4.</text>
</comment>
<comment type="catalytic activity">
    <reaction evidence="1">
        <text>(2R,3S)-3-isopropylmalate = (2S)-2-isopropylmalate</text>
        <dbReference type="Rhea" id="RHEA:32287"/>
        <dbReference type="ChEBI" id="CHEBI:1178"/>
        <dbReference type="ChEBI" id="CHEBI:35121"/>
        <dbReference type="EC" id="4.2.1.33"/>
    </reaction>
</comment>
<dbReference type="CDD" id="cd01577">
    <property type="entry name" value="IPMI_Swivel"/>
    <property type="match status" value="1"/>
</dbReference>
<gene>
    <name evidence="20" type="ORF">STIAU_0157</name>
</gene>
<feature type="region of interest" description="Disordered" evidence="17">
    <location>
        <begin position="1"/>
        <end position="37"/>
    </location>
</feature>
<evidence type="ECO:0000259" key="18">
    <source>
        <dbReference type="Pfam" id="PF00330"/>
    </source>
</evidence>
<evidence type="ECO:0000313" key="20">
    <source>
        <dbReference type="EMBL" id="EAU61898.1"/>
    </source>
</evidence>
<evidence type="ECO:0000256" key="12">
    <source>
        <dbReference type="ARBA" id="ARBA00023014"/>
    </source>
</evidence>
<dbReference type="Gene3D" id="3.30.499.10">
    <property type="entry name" value="Aconitase, domain 3"/>
    <property type="match status" value="2"/>
</dbReference>
<dbReference type="InterPro" id="IPR015931">
    <property type="entry name" value="Acnase/IPM_dHydase_lsu_aba_1/3"/>
</dbReference>
<keyword evidence="13" id="KW-0456">Lyase</keyword>
<feature type="domain" description="Aconitase/3-isopropylmalate dehydratase large subunit alpha/beta/alpha" evidence="18">
    <location>
        <begin position="105"/>
        <end position="333"/>
    </location>
</feature>
<dbReference type="GO" id="GO:0006099">
    <property type="term" value="P:tricarboxylic acid cycle"/>
    <property type="evidence" value="ECO:0007669"/>
    <property type="project" value="UniProtKB-UniPathway"/>
</dbReference>
<dbReference type="GO" id="GO:0051536">
    <property type="term" value="F:iron-sulfur cluster binding"/>
    <property type="evidence" value="ECO:0007669"/>
    <property type="project" value="UniProtKB-KW"/>
</dbReference>
<dbReference type="InterPro" id="IPR011827">
    <property type="entry name" value="LeuD_type2/HacB/DmdB"/>
</dbReference>
<dbReference type="GO" id="GO:0046872">
    <property type="term" value="F:metal ion binding"/>
    <property type="evidence" value="ECO:0007669"/>
    <property type="project" value="UniProtKB-KW"/>
</dbReference>
<keyword evidence="12" id="KW-0411">Iron-sulfur</keyword>
<proteinExistence type="predicted"/>
<dbReference type="Gene3D" id="3.20.19.10">
    <property type="entry name" value="Aconitase, domain 4"/>
    <property type="match status" value="1"/>
</dbReference>
<keyword evidence="11" id="KW-0408">Iron</keyword>
<sequence length="691" mass="74670">MTSTRTSPGTSPSSGGSSCAPRRARRTERSGHAMALPPKPMTLTQKILAHHARGLSRPWVQAGDILQLRVDWTLASELAWNGMERTYQRLGRPGVHNPERFFLAVDHTVDEVTLRTDAKAQHLTQQARAFAQEARLRHFQDANVTILHTKFYRELVQPGQVVLGADSHTSSHGGLGAFAIGLGGADVTAALVLGQSWLEVPEAIAVEYQGEPPFGIGGKDIILKTLGTLGRNTVALERSVEYRGPAVRGFSTDMRFTIANMTAEFGGLNGIFEADEAAARWLSRRSSDKDEALYFQADPDAPYVARHPIDLRRMGPLLARPFSPDNVMEVSEAAGMALDGCFIGACTTSEEELVLAALVLEQALQGRAPLPPSPQKLVVPGDLSIAAHLRQAGLWTLYERAGFRIGAPGCSMCLGVASEKARPGEVWLSSQNRNYENRMGPGSLAWLASAATVAASSLPMAVTDPRPFLARVDQDRFLRILGRPSRTHALTLRAFEPKVAVDASAKAPAPLPFQAGTRLRGRVQRFGDHVDTDAIIPGEFCHLMDMEEIGRHAFHHVRPEFYARAQAGQTLVVAGEGWGSGSSREHAVWALQGAGIQAVIARSYGFIHKRNLVNEGLPYLVVSAPAFHALVAEDDALEVDLAAGTVRHLASGQTFEAERPSAIVQALHHEGGLTAAIQRHGPQVFEVLSAK</sequence>